<dbReference type="EMBL" id="FQWZ01000002">
    <property type="protein sequence ID" value="SHG65962.1"/>
    <property type="molecule type" value="Genomic_DNA"/>
</dbReference>
<keyword evidence="2" id="KW-0805">Transcription regulation</keyword>
<evidence type="ECO:0000256" key="3">
    <source>
        <dbReference type="ARBA" id="ARBA00023125"/>
    </source>
</evidence>
<dbReference type="InterPro" id="IPR036390">
    <property type="entry name" value="WH_DNA-bd_sf"/>
</dbReference>
<proteinExistence type="inferred from homology"/>
<dbReference type="OrthoDB" id="5293066at2"/>
<dbReference type="SUPFAM" id="SSF53850">
    <property type="entry name" value="Periplasmic binding protein-like II"/>
    <property type="match status" value="1"/>
</dbReference>
<sequence>MRLSLDALETLDAIASAGSFARAAERLHRVPSALTYTVNKLESDLGVAIFDRSGKRAELTPAGRELLEQGRDLLRQAETLERRVKRVAQGWETQLTIAADEVLPLERLLALVTEFDALGSGTRVRFTQEIFGGTWDALIDNRADLAVAAPGEPPDDFGLVSLELGHVAFVYAVAPDHPLADADEPLQAATIARHRGIVAADSSRRLPARSLGIQPNQDTLIVPTLAAKIQAQLAGLGGGFLPEHLIGGHVANGRLRVKRVEQERGSAPLRLAWRGGGEGRALVWFRDAIAARGQALFAPI</sequence>
<dbReference type="InterPro" id="IPR000847">
    <property type="entry name" value="LysR_HTH_N"/>
</dbReference>
<accession>A0A1M5LLE8</accession>
<evidence type="ECO:0000259" key="5">
    <source>
        <dbReference type="PROSITE" id="PS50931"/>
    </source>
</evidence>
<dbReference type="Gene3D" id="3.40.190.290">
    <property type="match status" value="1"/>
</dbReference>
<dbReference type="RefSeq" id="WP_072894755.1">
    <property type="nucleotide sequence ID" value="NZ_FQWZ01000002.1"/>
</dbReference>
<dbReference type="PANTHER" id="PTHR30126:SF4">
    <property type="entry name" value="LYSR FAMILY TRANSCRIPTIONAL REGULATOR"/>
    <property type="match status" value="1"/>
</dbReference>
<dbReference type="SUPFAM" id="SSF46785">
    <property type="entry name" value="Winged helix' DNA-binding domain"/>
    <property type="match status" value="1"/>
</dbReference>
<dbReference type="PANTHER" id="PTHR30126">
    <property type="entry name" value="HTH-TYPE TRANSCRIPTIONAL REGULATOR"/>
    <property type="match status" value="1"/>
</dbReference>
<feature type="domain" description="HTH lysR-type" evidence="5">
    <location>
        <begin position="3"/>
        <end position="60"/>
    </location>
</feature>
<protein>
    <submittedName>
        <fullName evidence="6">DNA-binding transcriptional regulator, LysR family</fullName>
    </submittedName>
</protein>
<keyword evidence="4" id="KW-0804">Transcription</keyword>
<comment type="similarity">
    <text evidence="1">Belongs to the LysR transcriptional regulatory family.</text>
</comment>
<keyword evidence="3 6" id="KW-0238">DNA-binding</keyword>
<evidence type="ECO:0000256" key="4">
    <source>
        <dbReference type="ARBA" id="ARBA00023163"/>
    </source>
</evidence>
<dbReference type="InterPro" id="IPR005119">
    <property type="entry name" value="LysR_subst-bd"/>
</dbReference>
<dbReference type="GO" id="GO:0003700">
    <property type="term" value="F:DNA-binding transcription factor activity"/>
    <property type="evidence" value="ECO:0007669"/>
    <property type="project" value="InterPro"/>
</dbReference>
<dbReference type="GO" id="GO:0000976">
    <property type="term" value="F:transcription cis-regulatory region binding"/>
    <property type="evidence" value="ECO:0007669"/>
    <property type="project" value="TreeGrafter"/>
</dbReference>
<dbReference type="STRING" id="490188.SAMN04488068_0977"/>
<name>A0A1M5LLE8_9GAMM</name>
<dbReference type="Proteomes" id="UP000199758">
    <property type="component" value="Unassembled WGS sequence"/>
</dbReference>
<dbReference type="PROSITE" id="PS50931">
    <property type="entry name" value="HTH_LYSR"/>
    <property type="match status" value="1"/>
</dbReference>
<evidence type="ECO:0000313" key="7">
    <source>
        <dbReference type="Proteomes" id="UP000199758"/>
    </source>
</evidence>
<keyword evidence="7" id="KW-1185">Reference proteome</keyword>
<dbReference type="InterPro" id="IPR036388">
    <property type="entry name" value="WH-like_DNA-bd_sf"/>
</dbReference>
<dbReference type="Gene3D" id="1.10.10.10">
    <property type="entry name" value="Winged helix-like DNA-binding domain superfamily/Winged helix DNA-binding domain"/>
    <property type="match status" value="1"/>
</dbReference>
<reference evidence="6 7" key="1">
    <citation type="submission" date="2016-11" db="EMBL/GenBank/DDBJ databases">
        <authorList>
            <person name="Jaros S."/>
            <person name="Januszkiewicz K."/>
            <person name="Wedrychowicz H."/>
        </authorList>
    </citation>
    <scope>NUCLEOTIDE SEQUENCE [LARGE SCALE GENOMIC DNA]</scope>
    <source>
        <strain evidence="6 7">CGMCC 1.7049</strain>
    </source>
</reference>
<evidence type="ECO:0000256" key="1">
    <source>
        <dbReference type="ARBA" id="ARBA00009437"/>
    </source>
</evidence>
<organism evidence="6 7">
    <name type="scientific">Hydrocarboniphaga daqingensis</name>
    <dbReference type="NCBI Taxonomy" id="490188"/>
    <lineage>
        <taxon>Bacteria</taxon>
        <taxon>Pseudomonadati</taxon>
        <taxon>Pseudomonadota</taxon>
        <taxon>Gammaproteobacteria</taxon>
        <taxon>Nevskiales</taxon>
        <taxon>Nevskiaceae</taxon>
        <taxon>Hydrocarboniphaga</taxon>
    </lineage>
</organism>
<evidence type="ECO:0000256" key="2">
    <source>
        <dbReference type="ARBA" id="ARBA00023015"/>
    </source>
</evidence>
<evidence type="ECO:0000313" key="6">
    <source>
        <dbReference type="EMBL" id="SHG65962.1"/>
    </source>
</evidence>
<dbReference type="Pfam" id="PF03466">
    <property type="entry name" value="LysR_substrate"/>
    <property type="match status" value="1"/>
</dbReference>
<dbReference type="Pfam" id="PF00126">
    <property type="entry name" value="HTH_1"/>
    <property type="match status" value="1"/>
</dbReference>
<dbReference type="AlphaFoldDB" id="A0A1M5LLE8"/>
<gene>
    <name evidence="6" type="ORF">SAMN04488068_0977</name>
</gene>